<feature type="transmembrane region" description="Helical" evidence="1">
    <location>
        <begin position="6"/>
        <end position="23"/>
    </location>
</feature>
<accession>A0ABV6NDF3</accession>
<feature type="transmembrane region" description="Helical" evidence="1">
    <location>
        <begin position="90"/>
        <end position="112"/>
    </location>
</feature>
<dbReference type="Proteomes" id="UP001589833">
    <property type="component" value="Unassembled WGS sequence"/>
</dbReference>
<proteinExistence type="predicted"/>
<keyword evidence="1" id="KW-0472">Membrane</keyword>
<feature type="transmembrane region" description="Helical" evidence="1">
    <location>
        <begin position="67"/>
        <end position="83"/>
    </location>
</feature>
<evidence type="ECO:0000256" key="1">
    <source>
        <dbReference type="SAM" id="Phobius"/>
    </source>
</evidence>
<evidence type="ECO:0000313" key="3">
    <source>
        <dbReference type="Proteomes" id="UP001589833"/>
    </source>
</evidence>
<comment type="caution">
    <text evidence="2">The sequence shown here is derived from an EMBL/GenBank/DDBJ whole genome shotgun (WGS) entry which is preliminary data.</text>
</comment>
<dbReference type="EMBL" id="JBHLTR010000006">
    <property type="protein sequence ID" value="MFC0558514.1"/>
    <property type="molecule type" value="Genomic_DNA"/>
</dbReference>
<feature type="transmembrane region" description="Helical" evidence="1">
    <location>
        <begin position="30"/>
        <end position="47"/>
    </location>
</feature>
<organism evidence="2 3">
    <name type="scientific">Halalkalibacter alkalisediminis</name>
    <dbReference type="NCBI Taxonomy" id="935616"/>
    <lineage>
        <taxon>Bacteria</taxon>
        <taxon>Bacillati</taxon>
        <taxon>Bacillota</taxon>
        <taxon>Bacilli</taxon>
        <taxon>Bacillales</taxon>
        <taxon>Bacillaceae</taxon>
        <taxon>Halalkalibacter</taxon>
    </lineage>
</organism>
<feature type="transmembrane region" description="Helical" evidence="1">
    <location>
        <begin position="124"/>
        <end position="142"/>
    </location>
</feature>
<name>A0ABV6NDF3_9BACI</name>
<reference evidence="2 3" key="1">
    <citation type="submission" date="2024-09" db="EMBL/GenBank/DDBJ databases">
        <authorList>
            <person name="Sun Q."/>
            <person name="Mori K."/>
        </authorList>
    </citation>
    <scope>NUCLEOTIDE SEQUENCE [LARGE SCALE GENOMIC DNA]</scope>
    <source>
        <strain evidence="2 3">NCAIM B.02301</strain>
    </source>
</reference>
<keyword evidence="1" id="KW-1133">Transmembrane helix</keyword>
<gene>
    <name evidence="2" type="ORF">ACFFH4_05575</name>
</gene>
<dbReference type="RefSeq" id="WP_273840138.1">
    <property type="nucleotide sequence ID" value="NZ_JAQQWT010000001.1"/>
</dbReference>
<sequence length="150" mass="18212">MKNKKPLILAIMIIPWLTFPFIGKRTIRKFWPGALFMSLFLLGEGTIAQKRNWWWFYQKLKPNVTGIIPLTVSPFFIGSLWIFKFTYGRFWLYMFINFIVDSFFVYVLLRWFTRIRYVTLVEMNKFQLSLCFLVKSILMYAVQSYVDQRR</sequence>
<protein>
    <submittedName>
        <fullName evidence="2">Uncharacterized protein</fullName>
    </submittedName>
</protein>
<evidence type="ECO:0000313" key="2">
    <source>
        <dbReference type="EMBL" id="MFC0558514.1"/>
    </source>
</evidence>
<keyword evidence="1" id="KW-0812">Transmembrane</keyword>
<keyword evidence="3" id="KW-1185">Reference proteome</keyword>